<name>A0A0F6WFZ5_ECOLX</name>
<reference evidence="1" key="1">
    <citation type="journal article" date="2015" name="BMC Microbiol.">
        <title>Genome sequencing and comparative genomics provides insights on the evolutionary dynamics and pathogenic potential of different H-serotypes of Shiga toxin-producing Escherichia coli O104.</title>
        <authorList>
            <person name="Yan X."/>
            <person name="Fratamico P.M."/>
            <person name="Bono J.L."/>
            <person name="Baranzoni G.M."/>
            <person name="Chen C.Y."/>
        </authorList>
    </citation>
    <scope>NUCLEOTIDE SEQUENCE</scope>
    <source>
        <strain evidence="1">RM9387</strain>
        <plasmid evidence="1">pO104_H7</plasmid>
    </source>
</reference>
<geneLocation type="plasmid" evidence="1">
    <name>pO104_H7</name>
</geneLocation>
<protein>
    <recommendedName>
        <fullName evidence="2">Flagellar biosynthesis protein FlgM</fullName>
    </recommendedName>
</protein>
<evidence type="ECO:0008006" key="2">
    <source>
        <dbReference type="Google" id="ProtNLM"/>
    </source>
</evidence>
<sequence>MTSPDLIQGDLHRMSWSQLAKAAEESTVHHDYARALILWRHAYHAATLTINKNLATAKINFCAKRIQMRNQIRYTDTDEILFRLSNNHHLYEKKKTKEG</sequence>
<dbReference type="EMBL" id="KM085449">
    <property type="protein sequence ID" value="AKF16891.1"/>
    <property type="molecule type" value="Genomic_DNA"/>
</dbReference>
<organism evidence="1">
    <name type="scientific">Escherichia coli O104:H7</name>
    <dbReference type="NCBI Taxonomy" id="1619910"/>
    <lineage>
        <taxon>Bacteria</taxon>
        <taxon>Pseudomonadati</taxon>
        <taxon>Pseudomonadota</taxon>
        <taxon>Gammaproteobacteria</taxon>
        <taxon>Enterobacterales</taxon>
        <taxon>Enterobacteriaceae</taxon>
        <taxon>Escherichia</taxon>
    </lineage>
</organism>
<evidence type="ECO:0000313" key="1">
    <source>
        <dbReference type="EMBL" id="AKF16891.1"/>
    </source>
</evidence>
<proteinExistence type="predicted"/>
<accession>A0A0F6WFZ5</accession>
<dbReference type="AlphaFoldDB" id="A0A0F6WFZ5"/>
<keyword evidence="1" id="KW-0614">Plasmid</keyword>